<dbReference type="EMBL" id="LAZR01006055">
    <property type="protein sequence ID" value="KKM95089.1"/>
    <property type="molecule type" value="Genomic_DNA"/>
</dbReference>
<organism evidence="1">
    <name type="scientific">marine sediment metagenome</name>
    <dbReference type="NCBI Taxonomy" id="412755"/>
    <lineage>
        <taxon>unclassified sequences</taxon>
        <taxon>metagenomes</taxon>
        <taxon>ecological metagenomes</taxon>
    </lineage>
</organism>
<comment type="caution">
    <text evidence="1">The sequence shown here is derived from an EMBL/GenBank/DDBJ whole genome shotgun (WGS) entry which is preliminary data.</text>
</comment>
<proteinExistence type="predicted"/>
<protein>
    <submittedName>
        <fullName evidence="1">Uncharacterized protein</fullName>
    </submittedName>
</protein>
<reference evidence="1" key="1">
    <citation type="journal article" date="2015" name="Nature">
        <title>Complex archaea that bridge the gap between prokaryotes and eukaryotes.</title>
        <authorList>
            <person name="Spang A."/>
            <person name="Saw J.H."/>
            <person name="Jorgensen S.L."/>
            <person name="Zaremba-Niedzwiedzka K."/>
            <person name="Martijn J."/>
            <person name="Lind A.E."/>
            <person name="van Eijk R."/>
            <person name="Schleper C."/>
            <person name="Guy L."/>
            <person name="Ettema T.J."/>
        </authorList>
    </citation>
    <scope>NUCLEOTIDE SEQUENCE</scope>
</reference>
<name>A0A0F9LJ98_9ZZZZ</name>
<sequence>AQAKLFGEMLAEHKEIDNLGEK</sequence>
<feature type="non-terminal residue" evidence="1">
    <location>
        <position position="1"/>
    </location>
</feature>
<dbReference type="AlphaFoldDB" id="A0A0F9LJ98"/>
<accession>A0A0F9LJ98</accession>
<gene>
    <name evidence="1" type="ORF">LCGC14_1191900</name>
</gene>
<evidence type="ECO:0000313" key="1">
    <source>
        <dbReference type="EMBL" id="KKM95089.1"/>
    </source>
</evidence>